<comment type="caution">
    <text evidence="12">The sequence shown here is derived from an EMBL/GenBank/DDBJ whole genome shotgun (WGS) entry which is preliminary data.</text>
</comment>
<dbReference type="Pfam" id="PF03129">
    <property type="entry name" value="HGTP_anticodon"/>
    <property type="match status" value="1"/>
</dbReference>
<evidence type="ECO:0000313" key="12">
    <source>
        <dbReference type="EMBL" id="RCW16814.1"/>
    </source>
</evidence>
<evidence type="ECO:0000256" key="2">
    <source>
        <dbReference type="ARBA" id="ARBA00011738"/>
    </source>
</evidence>
<dbReference type="InterPro" id="IPR023717">
    <property type="entry name" value="Pro-tRNA-Synthase_IIa_type1"/>
</dbReference>
<dbReference type="InterPro" id="IPR045864">
    <property type="entry name" value="aa-tRNA-synth_II/BPL/LPL"/>
</dbReference>
<dbReference type="Gene3D" id="3.30.930.10">
    <property type="entry name" value="Bira Bifunctional Protein, Domain 2"/>
    <property type="match status" value="2"/>
</dbReference>
<dbReference type="CDD" id="cd00861">
    <property type="entry name" value="ProRS_anticodon_short"/>
    <property type="match status" value="1"/>
</dbReference>
<dbReference type="GO" id="GO:0140096">
    <property type="term" value="F:catalytic activity, acting on a protein"/>
    <property type="evidence" value="ECO:0007669"/>
    <property type="project" value="UniProtKB-ARBA"/>
</dbReference>
<organism evidence="12 13">
    <name type="scientific">Streptococcus gallolyticus</name>
    <dbReference type="NCBI Taxonomy" id="315405"/>
    <lineage>
        <taxon>Bacteria</taxon>
        <taxon>Bacillati</taxon>
        <taxon>Bacillota</taxon>
        <taxon>Bacilli</taxon>
        <taxon>Lactobacillales</taxon>
        <taxon>Streptococcaceae</taxon>
        <taxon>Streptococcus</taxon>
    </lineage>
</organism>
<dbReference type="GO" id="GO:0016740">
    <property type="term" value="F:transferase activity"/>
    <property type="evidence" value="ECO:0007669"/>
    <property type="project" value="UniProtKB-ARBA"/>
</dbReference>
<dbReference type="PANTHER" id="PTHR42753:SF2">
    <property type="entry name" value="PROLINE--TRNA LIGASE"/>
    <property type="match status" value="1"/>
</dbReference>
<dbReference type="HAMAP" id="MF_01569">
    <property type="entry name" value="Pro_tRNA_synth_type1"/>
    <property type="match status" value="1"/>
</dbReference>
<keyword evidence="6 10" id="KW-0067">ATP-binding</keyword>
<dbReference type="Pfam" id="PF00587">
    <property type="entry name" value="tRNA-synt_2b"/>
    <property type="match status" value="1"/>
</dbReference>
<dbReference type="PRINTS" id="PR01046">
    <property type="entry name" value="TRNASYNTHPRO"/>
</dbReference>
<proteinExistence type="inferred from homology"/>
<dbReference type="InterPro" id="IPR050062">
    <property type="entry name" value="Pro-tRNA_synthetase"/>
</dbReference>
<comment type="similarity">
    <text evidence="10">Belongs to the class-II aminoacyl-tRNA synthetase family. ProS type 1 subfamily.</text>
</comment>
<evidence type="ECO:0000256" key="10">
    <source>
        <dbReference type="HAMAP-Rule" id="MF_01569"/>
    </source>
</evidence>
<evidence type="ECO:0000313" key="13">
    <source>
        <dbReference type="Proteomes" id="UP000253215"/>
    </source>
</evidence>
<dbReference type="InterPro" id="IPR002316">
    <property type="entry name" value="Pro-tRNA-ligase_IIa"/>
</dbReference>
<evidence type="ECO:0000259" key="11">
    <source>
        <dbReference type="PROSITE" id="PS50862"/>
    </source>
</evidence>
<dbReference type="EMBL" id="NETH01000028">
    <property type="protein sequence ID" value="RCW16814.1"/>
    <property type="molecule type" value="Genomic_DNA"/>
</dbReference>
<dbReference type="EC" id="6.1.1.15" evidence="10"/>
<comment type="catalytic activity">
    <reaction evidence="9 10">
        <text>tRNA(Pro) + L-proline + ATP = L-prolyl-tRNA(Pro) + AMP + diphosphate</text>
        <dbReference type="Rhea" id="RHEA:14305"/>
        <dbReference type="Rhea" id="RHEA-COMP:9700"/>
        <dbReference type="Rhea" id="RHEA-COMP:9702"/>
        <dbReference type="ChEBI" id="CHEBI:30616"/>
        <dbReference type="ChEBI" id="CHEBI:33019"/>
        <dbReference type="ChEBI" id="CHEBI:60039"/>
        <dbReference type="ChEBI" id="CHEBI:78442"/>
        <dbReference type="ChEBI" id="CHEBI:78532"/>
        <dbReference type="ChEBI" id="CHEBI:456215"/>
        <dbReference type="EC" id="6.1.1.15"/>
    </reaction>
</comment>
<keyword evidence="3 10" id="KW-0963">Cytoplasm</keyword>
<feature type="domain" description="Aminoacyl-transfer RNA synthetases class-II family profile" evidence="11">
    <location>
        <begin position="51"/>
        <end position="502"/>
    </location>
</feature>
<name>A0A368UCY4_9STRE</name>
<dbReference type="InterPro" id="IPR002314">
    <property type="entry name" value="aa-tRNA-synt_IIb"/>
</dbReference>
<dbReference type="AlphaFoldDB" id="A0A368UCY4"/>
<evidence type="ECO:0000256" key="9">
    <source>
        <dbReference type="ARBA" id="ARBA00047671"/>
    </source>
</evidence>
<protein>
    <recommendedName>
        <fullName evidence="10">Proline--tRNA ligase</fullName>
        <ecNumber evidence="10">6.1.1.15</ecNumber>
    </recommendedName>
    <alternativeName>
        <fullName evidence="10">Prolyl-tRNA synthetase</fullName>
        <shortName evidence="10">ProRS</shortName>
    </alternativeName>
</protein>
<gene>
    <name evidence="10" type="primary">proS</name>
    <name evidence="12" type="ORF">CAC02_06620</name>
</gene>
<dbReference type="FunFam" id="3.30.930.10:FF:000070">
    <property type="entry name" value="Proline--tRNA ligase"/>
    <property type="match status" value="1"/>
</dbReference>
<accession>A0A368UCY4</accession>
<dbReference type="GO" id="GO:0006433">
    <property type="term" value="P:prolyl-tRNA aminoacylation"/>
    <property type="evidence" value="ECO:0007669"/>
    <property type="project" value="UniProtKB-UniRule"/>
</dbReference>
<dbReference type="Proteomes" id="UP000253215">
    <property type="component" value="Unassembled WGS sequence"/>
</dbReference>
<dbReference type="NCBIfam" id="NF006625">
    <property type="entry name" value="PRK09194.1"/>
    <property type="match status" value="1"/>
</dbReference>
<comment type="domain">
    <text evidence="10">Consists of three domains: the N-terminal catalytic domain, the editing domain and the C-terminal anticodon-binding domain.</text>
</comment>
<comment type="function">
    <text evidence="10">Catalyzes the attachment of proline to tRNA(Pro) in a two-step reaction: proline is first activated by ATP to form Pro-AMP and then transferred to the acceptor end of tRNA(Pro). As ProRS can inadvertently accommodate and process non-cognate amino acids such as alanine and cysteine, to avoid such errors it has two additional distinct editing activities against alanine. One activity is designated as 'pretransfer' editing and involves the tRNA(Pro)-independent hydrolysis of activated Ala-AMP. The other activity is designated 'posttransfer' editing and involves deacylation of mischarged Ala-tRNA(Pro). The misacylated Cys-tRNA(Pro) is not edited by ProRS.</text>
</comment>
<dbReference type="SUPFAM" id="SSF55681">
    <property type="entry name" value="Class II aaRS and biotin synthetases"/>
    <property type="match status" value="1"/>
</dbReference>
<comment type="subcellular location">
    <subcellularLocation>
        <location evidence="1 10">Cytoplasm</location>
    </subcellularLocation>
</comment>
<dbReference type="GO" id="GO:0002161">
    <property type="term" value="F:aminoacyl-tRNA deacylase activity"/>
    <property type="evidence" value="ECO:0007669"/>
    <property type="project" value="InterPro"/>
</dbReference>
<dbReference type="SUPFAM" id="SSF55826">
    <property type="entry name" value="YbaK/ProRS associated domain"/>
    <property type="match status" value="1"/>
</dbReference>
<dbReference type="PROSITE" id="PS50862">
    <property type="entry name" value="AA_TRNA_LIGASE_II"/>
    <property type="match status" value="1"/>
</dbReference>
<dbReference type="GO" id="GO:0005524">
    <property type="term" value="F:ATP binding"/>
    <property type="evidence" value="ECO:0007669"/>
    <property type="project" value="UniProtKB-UniRule"/>
</dbReference>
<dbReference type="InterPro" id="IPR044140">
    <property type="entry name" value="ProRS_anticodon_short"/>
</dbReference>
<dbReference type="InterPro" id="IPR007214">
    <property type="entry name" value="YbaK/aa-tRNA-synth-assoc-dom"/>
</dbReference>
<keyword evidence="7 10" id="KW-0648">Protein biosynthesis</keyword>
<dbReference type="Gene3D" id="3.90.960.10">
    <property type="entry name" value="YbaK/aminoacyl-tRNA synthetase-associated domain"/>
    <property type="match status" value="1"/>
</dbReference>
<evidence type="ECO:0000256" key="3">
    <source>
        <dbReference type="ARBA" id="ARBA00022490"/>
    </source>
</evidence>
<dbReference type="InterPro" id="IPR036621">
    <property type="entry name" value="Anticodon-bd_dom_sf"/>
</dbReference>
<evidence type="ECO:0000256" key="4">
    <source>
        <dbReference type="ARBA" id="ARBA00022598"/>
    </source>
</evidence>
<dbReference type="Gene3D" id="3.40.50.800">
    <property type="entry name" value="Anticodon-binding domain"/>
    <property type="match status" value="1"/>
</dbReference>
<evidence type="ECO:0000256" key="6">
    <source>
        <dbReference type="ARBA" id="ARBA00022840"/>
    </source>
</evidence>
<dbReference type="InterPro" id="IPR004500">
    <property type="entry name" value="Pro-tRNA-synth_IIa_bac-type"/>
</dbReference>
<dbReference type="GO" id="GO:0005829">
    <property type="term" value="C:cytosol"/>
    <property type="evidence" value="ECO:0007669"/>
    <property type="project" value="TreeGrafter"/>
</dbReference>
<dbReference type="SUPFAM" id="SSF52954">
    <property type="entry name" value="Class II aaRS ABD-related"/>
    <property type="match status" value="1"/>
</dbReference>
<dbReference type="FunFam" id="3.40.50.800:FF:000011">
    <property type="entry name" value="Proline--tRNA ligase"/>
    <property type="match status" value="1"/>
</dbReference>
<evidence type="ECO:0000256" key="5">
    <source>
        <dbReference type="ARBA" id="ARBA00022741"/>
    </source>
</evidence>
<evidence type="ECO:0000256" key="1">
    <source>
        <dbReference type="ARBA" id="ARBA00004496"/>
    </source>
</evidence>
<dbReference type="CDD" id="cd04334">
    <property type="entry name" value="ProRS-INS"/>
    <property type="match status" value="1"/>
</dbReference>
<dbReference type="FunFam" id="3.30.930.10:FF:000062">
    <property type="entry name" value="Proline--tRNA ligase"/>
    <property type="match status" value="1"/>
</dbReference>
<dbReference type="InterPro" id="IPR004154">
    <property type="entry name" value="Anticodon-bd"/>
</dbReference>
<dbReference type="NCBIfam" id="TIGR00409">
    <property type="entry name" value="proS_fam_II"/>
    <property type="match status" value="2"/>
</dbReference>
<reference evidence="12 13" key="1">
    <citation type="journal article" date="2018" name="Sci. Rep.">
        <title>Network-guided genomic and metagenomic analysis of the faecal microbiota of the critically endangered kakapo.</title>
        <authorList>
            <person name="Waite D.W."/>
            <person name="Dsouza M."/>
            <person name="Sekiguchi Y."/>
            <person name="Hugenholtz P."/>
            <person name="Taylor M.W."/>
        </authorList>
    </citation>
    <scope>NUCLEOTIDE SEQUENCE [LARGE SCALE GENOMIC DNA]</scope>
    <source>
        <strain evidence="12 13">BI02</strain>
    </source>
</reference>
<keyword evidence="5 10" id="KW-0547">Nucleotide-binding</keyword>
<dbReference type="GO" id="GO:0004827">
    <property type="term" value="F:proline-tRNA ligase activity"/>
    <property type="evidence" value="ECO:0007669"/>
    <property type="project" value="UniProtKB-UniRule"/>
</dbReference>
<sequence>MKQSQLLLPTLREMPSDAQVISHALMVRAGYVRQVSAGIYAYLPLANRTIEKFKAIMREEFEKIGAVEMLAPALLTADLWRESGRYETYGEDLYKLKNRDKSDFILGPTHEETFTSLIRDAVKSYKQLPLNLYQIQSKYRDEKRPRNGLLRTREFIMKDGYSFHADYEGLDTTYEDYRKAYEAIFTRAGLDFKAIIGDGGAMGGKDSQEFMAITPDRTDLDRWLVLDKSIASVDDIPADVLEDIKKELASWLVSGEDTIAYSTESSYAANLEMASNEYKPTTKVIAQEDVKRVETSDCKSIDDVAAFLKVDEEQTIKTLFFIADDEPVVALLVGNDQVNEVKLKNYLGADFLEPATEEKAVEVFGAHFGSLGPVNLPENVRIVADRKVQDVANAVVGANENGYHLTGVNPGRDFEAEYVDIREVKEGEISPDGKGVLKFARGIEIGHIFKLGTRYSESMGATILDQNGRAIPIVMGCYGIGVSRILSAVIEQHARLFVSKTPKGAYRFAWGINFPKELAPFDVHVITVNAKDDKAQALTATVEAELVAKGYEVLVDDRNERVGSKFSDSDLIGLPIRVTVGKKAADGIVEVKIKATGDTIEVNAENLIETLDILTKED</sequence>
<dbReference type="Pfam" id="PF04073">
    <property type="entry name" value="tRNA_edit"/>
    <property type="match status" value="1"/>
</dbReference>
<evidence type="ECO:0000256" key="7">
    <source>
        <dbReference type="ARBA" id="ARBA00022917"/>
    </source>
</evidence>
<evidence type="ECO:0000256" key="8">
    <source>
        <dbReference type="ARBA" id="ARBA00023146"/>
    </source>
</evidence>
<dbReference type="PANTHER" id="PTHR42753">
    <property type="entry name" value="MITOCHONDRIAL RIBOSOME PROTEIN L39/PROLYL-TRNA LIGASE FAMILY MEMBER"/>
    <property type="match status" value="1"/>
</dbReference>
<comment type="subunit">
    <text evidence="2 10">Homodimer.</text>
</comment>
<keyword evidence="4 10" id="KW-0436">Ligase</keyword>
<keyword evidence="8 10" id="KW-0030">Aminoacyl-tRNA synthetase</keyword>
<dbReference type="InterPro" id="IPR036754">
    <property type="entry name" value="YbaK/aa-tRNA-synt-asso_dom_sf"/>
</dbReference>
<dbReference type="InterPro" id="IPR006195">
    <property type="entry name" value="aa-tRNA-synth_II"/>
</dbReference>